<comment type="caution">
    <text evidence="1">The sequence shown here is derived from an EMBL/GenBank/DDBJ whole genome shotgun (WGS) entry which is preliminary data.</text>
</comment>
<accession>A0ABV5T591</accession>
<dbReference type="Proteomes" id="UP001589610">
    <property type="component" value="Unassembled WGS sequence"/>
</dbReference>
<dbReference type="EMBL" id="JBHMBS010000001">
    <property type="protein sequence ID" value="MFB9674255.1"/>
    <property type="molecule type" value="Genomic_DNA"/>
</dbReference>
<evidence type="ECO:0000313" key="1">
    <source>
        <dbReference type="EMBL" id="MFB9674255.1"/>
    </source>
</evidence>
<keyword evidence="2" id="KW-1185">Reference proteome</keyword>
<dbReference type="RefSeq" id="WP_386153610.1">
    <property type="nucleotide sequence ID" value="NZ_JBHMBS010000001.1"/>
</dbReference>
<evidence type="ECO:0000313" key="2">
    <source>
        <dbReference type="Proteomes" id="UP001589610"/>
    </source>
</evidence>
<protein>
    <recommendedName>
        <fullName evidence="3">LytR/CpsA/Psr regulator C-terminal domain-containing protein</fullName>
    </recommendedName>
</protein>
<sequence>MIAVLGMLTLGACSSDPPGPTTAQAEATLKTDVDWLMKLLHAKDVKVKDAGGRDIPCGEGKAKRTYAVTGVNTSGIDGSVNTLNMLAGGLGRRGYKVSSVDWSAPRDELVKKEAYVKIVATSSRENDFLLSGETECLRIS</sequence>
<gene>
    <name evidence="1" type="ORF">ACFFRH_02040</name>
</gene>
<reference evidence="1 2" key="1">
    <citation type="submission" date="2024-09" db="EMBL/GenBank/DDBJ databases">
        <authorList>
            <person name="Sun Q."/>
            <person name="Mori K."/>
        </authorList>
    </citation>
    <scope>NUCLEOTIDE SEQUENCE [LARGE SCALE GENOMIC DNA]</scope>
    <source>
        <strain evidence="1 2">JCM 3028</strain>
    </source>
</reference>
<proteinExistence type="predicted"/>
<name>A0ABV5T591_9ACTN</name>
<organism evidence="1 2">
    <name type="scientific">Streptosporangium vulgare</name>
    <dbReference type="NCBI Taxonomy" id="46190"/>
    <lineage>
        <taxon>Bacteria</taxon>
        <taxon>Bacillati</taxon>
        <taxon>Actinomycetota</taxon>
        <taxon>Actinomycetes</taxon>
        <taxon>Streptosporangiales</taxon>
        <taxon>Streptosporangiaceae</taxon>
        <taxon>Streptosporangium</taxon>
    </lineage>
</organism>
<evidence type="ECO:0008006" key="3">
    <source>
        <dbReference type="Google" id="ProtNLM"/>
    </source>
</evidence>